<feature type="domain" description="MacB-like periplasmic core" evidence="8">
    <location>
        <begin position="18"/>
        <end position="175"/>
    </location>
</feature>
<name>A0A3E4Z9H6_9BACT</name>
<feature type="transmembrane region" description="Helical" evidence="6">
    <location>
        <begin position="722"/>
        <end position="744"/>
    </location>
</feature>
<evidence type="ECO:0000256" key="6">
    <source>
        <dbReference type="SAM" id="Phobius"/>
    </source>
</evidence>
<evidence type="ECO:0000256" key="1">
    <source>
        <dbReference type="ARBA" id="ARBA00004651"/>
    </source>
</evidence>
<evidence type="ECO:0000259" key="7">
    <source>
        <dbReference type="Pfam" id="PF02687"/>
    </source>
</evidence>
<dbReference type="Proteomes" id="UP000260814">
    <property type="component" value="Unassembled WGS sequence"/>
</dbReference>
<evidence type="ECO:0000256" key="5">
    <source>
        <dbReference type="ARBA" id="ARBA00023136"/>
    </source>
</evidence>
<evidence type="ECO:0000259" key="8">
    <source>
        <dbReference type="Pfam" id="PF12704"/>
    </source>
</evidence>
<dbReference type="GO" id="GO:0005886">
    <property type="term" value="C:plasma membrane"/>
    <property type="evidence" value="ECO:0007669"/>
    <property type="project" value="UniProtKB-SubCell"/>
</dbReference>
<dbReference type="EMBL" id="QSTW01000006">
    <property type="protein sequence ID" value="RGM91715.1"/>
    <property type="molecule type" value="Genomic_DNA"/>
</dbReference>
<dbReference type="AlphaFoldDB" id="A0A3E4Z9H6"/>
<protein>
    <submittedName>
        <fullName evidence="9">ABC transporter permease</fullName>
    </submittedName>
</protein>
<feature type="transmembrane region" description="Helical" evidence="6">
    <location>
        <begin position="756"/>
        <end position="776"/>
    </location>
</feature>
<keyword evidence="5 6" id="KW-0472">Membrane</keyword>
<feature type="transmembrane region" description="Helical" evidence="6">
    <location>
        <begin position="271"/>
        <end position="294"/>
    </location>
</feature>
<dbReference type="Pfam" id="PF12704">
    <property type="entry name" value="MacB_PCD"/>
    <property type="match status" value="1"/>
</dbReference>
<evidence type="ECO:0000256" key="3">
    <source>
        <dbReference type="ARBA" id="ARBA00022692"/>
    </source>
</evidence>
<organism evidence="9 10">
    <name type="scientific">Phocaeicola plebeius</name>
    <dbReference type="NCBI Taxonomy" id="310297"/>
    <lineage>
        <taxon>Bacteria</taxon>
        <taxon>Pseudomonadati</taxon>
        <taxon>Bacteroidota</taxon>
        <taxon>Bacteroidia</taxon>
        <taxon>Bacteroidales</taxon>
        <taxon>Bacteroidaceae</taxon>
        <taxon>Phocaeicola</taxon>
    </lineage>
</organism>
<dbReference type="InterPro" id="IPR003838">
    <property type="entry name" value="ABC3_permease_C"/>
</dbReference>
<keyword evidence="4 6" id="KW-1133">Transmembrane helix</keyword>
<keyword evidence="2" id="KW-1003">Cell membrane</keyword>
<feature type="transmembrane region" description="Helical" evidence="6">
    <location>
        <begin position="315"/>
        <end position="341"/>
    </location>
</feature>
<gene>
    <name evidence="9" type="ORF">DXB87_06520</name>
</gene>
<reference evidence="9 10" key="1">
    <citation type="submission" date="2018-08" db="EMBL/GenBank/DDBJ databases">
        <title>A genome reference for cultivated species of the human gut microbiota.</title>
        <authorList>
            <person name="Zou Y."/>
            <person name="Xue W."/>
            <person name="Luo G."/>
        </authorList>
    </citation>
    <scope>NUCLEOTIDE SEQUENCE [LARGE SCALE GENOMIC DNA]</scope>
    <source>
        <strain evidence="9 10">OM06-2</strain>
    </source>
</reference>
<sequence length="793" mass="90451">MNTLRYALRFLLRARTYTLINLLGLAFSLACCIILLRYIHRELTVDTHCVDREKVYAVQVSVSGGAYWGSYAAYRNDSVLIAPELIETKCSFVPLENDFLVSEGHRYRCDALATDSTFFQLFSYPLIQGEKNLTDPSSVVLTQSYAREVFGSDNPVGKTITYSNGQEYVVKGVIGLPVNKTWLNFDMLLANTSSNMWKKMPLDLYRFVPGADMSKLNQVGKHPRRLNPHYPEDTRAYTFRFVPLKECYFSKLEIRDKASIYVWGNWGQLQIFMGICALLLVTGLLNFINLYMIFMLKRTHEYGIRRVFGAGRGAVFAQIFAENFLLSALAVLLAWVCIELTRIPVSRFFGFDFSYTAFDGYLSLALLVFLPLMASLYPYFRFTRILPSVGIRLVSTAGQSVRARMGLLLLQYVLTLILVVLAFYFNRQLDTLLNTEPGYRTENILVAHLAHESKDYSSYRNPEDIQARVQRVKQLGAKMKACPDIEYWVADQSALTSSDYGMKFIGNNGRTAFLYMWYANPSFFRLYELRFVEGTLPSMEEEEDWNREYYVVNRAALKALGYDSCQGATLMYEDDKVRAQNPEAHPIVAVIDDYYDGHISAGVHPMVFVVRRGSSGDLYTLSYRPGRLAAVMDYLKKVEREIYGTEEFEYTLFSDQVKQMYAADRRMAMLYTAFAFIAIVVSCLGLFGISLFDIRQRYREIAIRKVNGAMLKDLYVLLLRRYVGMLLLAAVVAVPLAWLAIYYYTADLVVKAPVTVGLFLAAFLIVAVISVATLLWQVNKASRINPSEVMKSE</sequence>
<dbReference type="InterPro" id="IPR050250">
    <property type="entry name" value="Macrolide_Exporter_MacB"/>
</dbReference>
<feature type="transmembrane region" description="Helical" evidence="6">
    <location>
        <begin position="668"/>
        <end position="692"/>
    </location>
</feature>
<feature type="transmembrane region" description="Helical" evidence="6">
    <location>
        <begin position="20"/>
        <end position="39"/>
    </location>
</feature>
<comment type="subcellular location">
    <subcellularLocation>
        <location evidence="1">Cell membrane</location>
        <topology evidence="1">Multi-pass membrane protein</topology>
    </subcellularLocation>
</comment>
<dbReference type="RefSeq" id="WP_117701561.1">
    <property type="nucleotide sequence ID" value="NZ_QSTW01000006.1"/>
</dbReference>
<accession>A0A3E4Z9H6</accession>
<feature type="transmembrane region" description="Helical" evidence="6">
    <location>
        <begin position="401"/>
        <end position="425"/>
    </location>
</feature>
<evidence type="ECO:0000313" key="10">
    <source>
        <dbReference type="Proteomes" id="UP000260814"/>
    </source>
</evidence>
<evidence type="ECO:0000256" key="2">
    <source>
        <dbReference type="ARBA" id="ARBA00022475"/>
    </source>
</evidence>
<feature type="domain" description="ABC3 transporter permease C-terminal" evidence="7">
    <location>
        <begin position="673"/>
        <end position="786"/>
    </location>
</feature>
<evidence type="ECO:0000313" key="9">
    <source>
        <dbReference type="EMBL" id="RGM91715.1"/>
    </source>
</evidence>
<evidence type="ECO:0000256" key="4">
    <source>
        <dbReference type="ARBA" id="ARBA00022989"/>
    </source>
</evidence>
<dbReference type="InterPro" id="IPR025857">
    <property type="entry name" value="MacB_PCD"/>
</dbReference>
<feature type="domain" description="ABC3 transporter permease C-terminal" evidence="7">
    <location>
        <begin position="275"/>
        <end position="385"/>
    </location>
</feature>
<dbReference type="PANTHER" id="PTHR30572:SF18">
    <property type="entry name" value="ABC-TYPE MACROLIDE FAMILY EXPORT SYSTEM PERMEASE COMPONENT 2"/>
    <property type="match status" value="1"/>
</dbReference>
<proteinExistence type="predicted"/>
<comment type="caution">
    <text evidence="9">The sequence shown here is derived from an EMBL/GenBank/DDBJ whole genome shotgun (WGS) entry which is preliminary data.</text>
</comment>
<dbReference type="PROSITE" id="PS51257">
    <property type="entry name" value="PROKAR_LIPOPROTEIN"/>
    <property type="match status" value="1"/>
</dbReference>
<feature type="transmembrane region" description="Helical" evidence="6">
    <location>
        <begin position="361"/>
        <end position="380"/>
    </location>
</feature>
<dbReference type="Pfam" id="PF02687">
    <property type="entry name" value="FtsX"/>
    <property type="match status" value="2"/>
</dbReference>
<dbReference type="GO" id="GO:0022857">
    <property type="term" value="F:transmembrane transporter activity"/>
    <property type="evidence" value="ECO:0007669"/>
    <property type="project" value="TreeGrafter"/>
</dbReference>
<keyword evidence="3 6" id="KW-0812">Transmembrane</keyword>
<dbReference type="PANTHER" id="PTHR30572">
    <property type="entry name" value="MEMBRANE COMPONENT OF TRANSPORTER-RELATED"/>
    <property type="match status" value="1"/>
</dbReference>